<dbReference type="PIRSF" id="PIRSF009554">
    <property type="entry name" value="UCP009554"/>
    <property type="match status" value="1"/>
</dbReference>
<evidence type="ECO:0000313" key="1">
    <source>
        <dbReference type="EMBL" id="PQJ61780.1"/>
    </source>
</evidence>
<dbReference type="OrthoDB" id="8447155at2"/>
<dbReference type="Proteomes" id="UP000238730">
    <property type="component" value="Unassembled WGS sequence"/>
</dbReference>
<dbReference type="SUPFAM" id="SSF50475">
    <property type="entry name" value="FMN-binding split barrel"/>
    <property type="match status" value="1"/>
</dbReference>
<dbReference type="InterPro" id="IPR012349">
    <property type="entry name" value="Split_barrel_FMN-bd"/>
</dbReference>
<name>A0A2S7VJF2_PHOAN</name>
<comment type="caution">
    <text evidence="1">The sequence shown here is derived from an EMBL/GenBank/DDBJ whole genome shotgun (WGS) entry which is preliminary data.</text>
</comment>
<evidence type="ECO:0000313" key="2">
    <source>
        <dbReference type="Proteomes" id="UP000238730"/>
    </source>
</evidence>
<dbReference type="EMBL" id="MSCJ01000003">
    <property type="protein sequence ID" value="PQJ61780.1"/>
    <property type="molecule type" value="Genomic_DNA"/>
</dbReference>
<protein>
    <submittedName>
        <fullName evidence="1">Uncharacterized protein</fullName>
    </submittedName>
</protein>
<reference evidence="1 2" key="1">
    <citation type="submission" date="2016-12" db="EMBL/GenBank/DDBJ databases">
        <title>Diversity of luminous bacteria.</title>
        <authorList>
            <person name="Yoshizawa S."/>
            <person name="Kogure K."/>
        </authorList>
    </citation>
    <scope>NUCLEOTIDE SEQUENCE [LARGE SCALE GENOMIC DNA]</scope>
    <source>
        <strain evidence="1 2">LC1-200</strain>
    </source>
</reference>
<dbReference type="AlphaFoldDB" id="A0A2S7VJF2"/>
<dbReference type="RefSeq" id="WP_105061649.1">
    <property type="nucleotide sequence ID" value="NZ_MSCJ01000003.1"/>
</dbReference>
<accession>A0A2S7VJF2</accession>
<proteinExistence type="predicted"/>
<dbReference type="InterPro" id="IPR011194">
    <property type="entry name" value="UPF0306"/>
</dbReference>
<gene>
    <name evidence="1" type="ORF">BTO08_15950</name>
</gene>
<sequence>MNELKHIQHFIAEHHLLTLCASFNDNIWSANCYYVFDSDNMMLYIMTSPETRHGSLMLKNHSIAGTIAPEPSDVSDIQGIQFSGQIDLIDSSNEQQALDLYFAKFPIAKNMPSSIWQITLNEIKMTDNRIKFGFKLNWLRHQF</sequence>
<dbReference type="Gene3D" id="2.30.110.10">
    <property type="entry name" value="Electron Transport, Fmn-binding Protein, Chain A"/>
    <property type="match status" value="1"/>
</dbReference>
<organism evidence="1 2">
    <name type="scientific">Photobacterium angustum</name>
    <dbReference type="NCBI Taxonomy" id="661"/>
    <lineage>
        <taxon>Bacteria</taxon>
        <taxon>Pseudomonadati</taxon>
        <taxon>Pseudomonadota</taxon>
        <taxon>Gammaproteobacteria</taxon>
        <taxon>Vibrionales</taxon>
        <taxon>Vibrionaceae</taxon>
        <taxon>Photobacterium</taxon>
    </lineage>
</organism>